<dbReference type="EMBL" id="JACHJB010000001">
    <property type="protein sequence ID" value="MBB6343774.1"/>
    <property type="molecule type" value="Genomic_DNA"/>
</dbReference>
<proteinExistence type="predicted"/>
<organism evidence="1 2">
    <name type="scientific">Nonomuraea muscovyensis</name>
    <dbReference type="NCBI Taxonomy" id="1124761"/>
    <lineage>
        <taxon>Bacteria</taxon>
        <taxon>Bacillati</taxon>
        <taxon>Actinomycetota</taxon>
        <taxon>Actinomycetes</taxon>
        <taxon>Streptosporangiales</taxon>
        <taxon>Streptosporangiaceae</taxon>
        <taxon>Nonomuraea</taxon>
    </lineage>
</organism>
<gene>
    <name evidence="1" type="ORF">FHU36_000283</name>
</gene>
<sequence>MAAWARLVEAVNALDDQGLAAVHGMAKWARANLPADVACLVEVLDAAKDLSVAVVADRKGLTVAEIEAVIAEATGGGVHG</sequence>
<evidence type="ECO:0000313" key="2">
    <source>
        <dbReference type="Proteomes" id="UP000583800"/>
    </source>
</evidence>
<reference evidence="1 2" key="1">
    <citation type="submission" date="2020-08" db="EMBL/GenBank/DDBJ databases">
        <title>Sequencing the genomes of 1000 actinobacteria strains.</title>
        <authorList>
            <person name="Klenk H.-P."/>
        </authorList>
    </citation>
    <scope>NUCLEOTIDE SEQUENCE [LARGE SCALE GENOMIC DNA]</scope>
    <source>
        <strain evidence="1 2">DSM 45913</strain>
    </source>
</reference>
<dbReference type="RefSeq" id="WP_185081998.1">
    <property type="nucleotide sequence ID" value="NZ_JACHJB010000001.1"/>
</dbReference>
<comment type="caution">
    <text evidence="1">The sequence shown here is derived from an EMBL/GenBank/DDBJ whole genome shotgun (WGS) entry which is preliminary data.</text>
</comment>
<dbReference type="Proteomes" id="UP000583800">
    <property type="component" value="Unassembled WGS sequence"/>
</dbReference>
<name>A0A7X0EW00_9ACTN</name>
<dbReference type="AlphaFoldDB" id="A0A7X0EW00"/>
<protein>
    <submittedName>
        <fullName evidence="1">tRNA-dihydrouridine synthase</fullName>
    </submittedName>
</protein>
<keyword evidence="2" id="KW-1185">Reference proteome</keyword>
<evidence type="ECO:0000313" key="1">
    <source>
        <dbReference type="EMBL" id="MBB6343774.1"/>
    </source>
</evidence>
<accession>A0A7X0EW00</accession>